<dbReference type="OrthoDB" id="3396354at2"/>
<gene>
    <name evidence="1" type="ORF">DFJ64_2609</name>
</gene>
<comment type="caution">
    <text evidence="1">The sequence shown here is derived from an EMBL/GenBank/DDBJ whole genome shotgun (WGS) entry which is preliminary data.</text>
</comment>
<evidence type="ECO:0000313" key="1">
    <source>
        <dbReference type="EMBL" id="REF37169.1"/>
    </source>
</evidence>
<dbReference type="Proteomes" id="UP000256485">
    <property type="component" value="Unassembled WGS sequence"/>
</dbReference>
<sequence>MIRVVGQARCAGAVVESDPWLELKISWLPRPADQPLYLRLSGSGGGQVELKFEGETGRLLQAVIIDTPPLLDLDKEERPIAQPDMSVPVVDLSIWGSKENADVSTPARSIVEMVADLSYSKSERIKVLRLSEAEVSDYCGCQNAWVGVSRHGELATIAALDVSHGA</sequence>
<name>A0A3D9V6R1_THECX</name>
<proteinExistence type="predicted"/>
<reference evidence="1 2" key="1">
    <citation type="submission" date="2018-08" db="EMBL/GenBank/DDBJ databases">
        <title>Sequencing the genomes of 1000 actinobacteria strains.</title>
        <authorList>
            <person name="Klenk H.-P."/>
        </authorList>
    </citation>
    <scope>NUCLEOTIDE SEQUENCE [LARGE SCALE GENOMIC DNA]</scope>
    <source>
        <strain evidence="1 2">DSM 22891</strain>
    </source>
</reference>
<evidence type="ECO:0000313" key="2">
    <source>
        <dbReference type="Proteomes" id="UP000256485"/>
    </source>
</evidence>
<dbReference type="AlphaFoldDB" id="A0A3D9V6R1"/>
<organism evidence="1 2">
    <name type="scientific">Thermasporomyces composti</name>
    <dbReference type="NCBI Taxonomy" id="696763"/>
    <lineage>
        <taxon>Bacteria</taxon>
        <taxon>Bacillati</taxon>
        <taxon>Actinomycetota</taxon>
        <taxon>Actinomycetes</taxon>
        <taxon>Propionibacteriales</taxon>
        <taxon>Nocardioidaceae</taxon>
        <taxon>Thermasporomyces</taxon>
    </lineage>
</organism>
<keyword evidence="2" id="KW-1185">Reference proteome</keyword>
<dbReference type="EMBL" id="QTUC01000001">
    <property type="protein sequence ID" value="REF37169.1"/>
    <property type="molecule type" value="Genomic_DNA"/>
</dbReference>
<accession>A0A3D9V6R1</accession>
<protein>
    <submittedName>
        <fullName evidence="1">Uncharacterized protein</fullName>
    </submittedName>
</protein>
<dbReference type="RefSeq" id="WP_115850678.1">
    <property type="nucleotide sequence ID" value="NZ_QTUC01000001.1"/>
</dbReference>